<dbReference type="InterPro" id="IPR002994">
    <property type="entry name" value="Surf1/Shy1"/>
</dbReference>
<keyword evidence="5" id="KW-0472">Membrane</keyword>
<protein>
    <recommendedName>
        <fullName evidence="6">SURF1-like protein</fullName>
    </recommendedName>
</protein>
<dbReference type="CDD" id="cd06662">
    <property type="entry name" value="SURF1"/>
    <property type="match status" value="1"/>
</dbReference>
<dbReference type="GO" id="GO:0033617">
    <property type="term" value="P:mitochondrial respiratory chain complex IV assembly"/>
    <property type="evidence" value="ECO:0007669"/>
    <property type="project" value="TreeGrafter"/>
</dbReference>
<dbReference type="Proteomes" id="UP000280834">
    <property type="component" value="Unassembled WGS sequence"/>
</dbReference>
<dbReference type="AlphaFoldDB" id="A0A0R3QZB5"/>
<evidence type="ECO:0000256" key="5">
    <source>
        <dbReference type="ARBA" id="ARBA00023136"/>
    </source>
</evidence>
<dbReference type="STRING" id="42155.A0A0R3QZB5"/>
<dbReference type="WBParaSite" id="BTMF_0001308901-mRNA-1">
    <property type="protein sequence ID" value="BTMF_0001308901-mRNA-1"/>
    <property type="gene ID" value="BTMF_0001308901"/>
</dbReference>
<sequence length="314" mass="36200">MMNIPGRLTNKQLLQHLISDKNIHCLLRRSTQNPSIYDLKSLSYNNCMYHQEMNGLHRCELDYVNKLSEESQKEGSKIRWSKRSPIGLAAPLVAFALGVWQLQRLQWKTNLLKKIEDRMKQEAVPFPDDNLSSLDDLEYAKVKVTGEFLHDHEFYVQPRQRFDKEEKKSKIRPAVNNFGSPGAQVITPFKLHPSGQIILVNRGWVSPQKIIPSSRTEGQVQGQVTFDAVVRHTEKRPSFIRRNDPDNDLWFYTDIEQMAEKHGTLPVLVDACYESSIRGGPIGGQTRVSHRNDHMMYACFWFSIGAATLFGWFL</sequence>
<name>A0A0R3QZB5_9BILA</name>
<keyword evidence="8" id="KW-1185">Reference proteome</keyword>
<dbReference type="InterPro" id="IPR045214">
    <property type="entry name" value="Surf1/Surf4"/>
</dbReference>
<organism evidence="9">
    <name type="scientific">Brugia timori</name>
    <dbReference type="NCBI Taxonomy" id="42155"/>
    <lineage>
        <taxon>Eukaryota</taxon>
        <taxon>Metazoa</taxon>
        <taxon>Ecdysozoa</taxon>
        <taxon>Nematoda</taxon>
        <taxon>Chromadorea</taxon>
        <taxon>Rhabditida</taxon>
        <taxon>Spirurina</taxon>
        <taxon>Spiruromorpha</taxon>
        <taxon>Filarioidea</taxon>
        <taxon>Onchocercidae</taxon>
        <taxon>Brugia</taxon>
    </lineage>
</organism>
<dbReference type="PANTHER" id="PTHR23427">
    <property type="entry name" value="SURFEIT LOCUS PROTEIN"/>
    <property type="match status" value="1"/>
</dbReference>
<dbReference type="Pfam" id="PF02104">
    <property type="entry name" value="SURF1"/>
    <property type="match status" value="1"/>
</dbReference>
<evidence type="ECO:0000256" key="1">
    <source>
        <dbReference type="ARBA" id="ARBA00004370"/>
    </source>
</evidence>
<keyword evidence="6" id="KW-0496">Mitochondrion</keyword>
<evidence type="ECO:0000313" key="7">
    <source>
        <dbReference type="EMBL" id="VDO37918.1"/>
    </source>
</evidence>
<comment type="function">
    <text evidence="6">Probably involved in the biogenesis of the COX complex.</text>
</comment>
<gene>
    <name evidence="7" type="ORF">BTMF_LOCUS11101</name>
</gene>
<evidence type="ECO:0000256" key="3">
    <source>
        <dbReference type="ARBA" id="ARBA00022692"/>
    </source>
</evidence>
<accession>A0A0R3QZB5</accession>
<keyword evidence="4" id="KW-1133">Transmembrane helix</keyword>
<dbReference type="EMBL" id="UZAG01018053">
    <property type="protein sequence ID" value="VDO37918.1"/>
    <property type="molecule type" value="Genomic_DNA"/>
</dbReference>
<reference evidence="9" key="1">
    <citation type="submission" date="2017-02" db="UniProtKB">
        <authorList>
            <consortium name="WormBaseParasite"/>
        </authorList>
    </citation>
    <scope>IDENTIFICATION</scope>
</reference>
<evidence type="ECO:0000313" key="8">
    <source>
        <dbReference type="Proteomes" id="UP000280834"/>
    </source>
</evidence>
<keyword evidence="6" id="KW-0999">Mitochondrion inner membrane</keyword>
<comment type="similarity">
    <text evidence="2 6">Belongs to the SURF1 family.</text>
</comment>
<evidence type="ECO:0000256" key="4">
    <source>
        <dbReference type="ARBA" id="ARBA00022989"/>
    </source>
</evidence>
<keyword evidence="3" id="KW-0812">Transmembrane</keyword>
<comment type="subcellular location">
    <subcellularLocation>
        <location evidence="1">Membrane</location>
    </subcellularLocation>
    <subcellularLocation>
        <location evidence="6">Mitochondrion inner membrane</location>
        <topology evidence="6">Multi-pass membrane protein</topology>
    </subcellularLocation>
</comment>
<evidence type="ECO:0000313" key="9">
    <source>
        <dbReference type="WBParaSite" id="BTMF_0001308901-mRNA-1"/>
    </source>
</evidence>
<evidence type="ECO:0000256" key="2">
    <source>
        <dbReference type="ARBA" id="ARBA00007165"/>
    </source>
</evidence>
<dbReference type="GO" id="GO:0005743">
    <property type="term" value="C:mitochondrial inner membrane"/>
    <property type="evidence" value="ECO:0007669"/>
    <property type="project" value="UniProtKB-SubCell"/>
</dbReference>
<dbReference type="PROSITE" id="PS50895">
    <property type="entry name" value="SURF1"/>
    <property type="match status" value="1"/>
</dbReference>
<evidence type="ECO:0000256" key="6">
    <source>
        <dbReference type="RuleBase" id="RU363076"/>
    </source>
</evidence>
<proteinExistence type="inferred from homology"/>
<reference evidence="7 8" key="2">
    <citation type="submission" date="2018-11" db="EMBL/GenBank/DDBJ databases">
        <authorList>
            <consortium name="Pathogen Informatics"/>
        </authorList>
    </citation>
    <scope>NUCLEOTIDE SEQUENCE [LARGE SCALE GENOMIC DNA]</scope>
</reference>
<dbReference type="PANTHER" id="PTHR23427:SF2">
    <property type="entry name" value="SURFEIT LOCUS PROTEIN 1"/>
    <property type="match status" value="1"/>
</dbReference>